<dbReference type="InterPro" id="IPR003594">
    <property type="entry name" value="HATPase_dom"/>
</dbReference>
<dbReference type="Pfam" id="PF00072">
    <property type="entry name" value="Response_reg"/>
    <property type="match status" value="1"/>
</dbReference>
<keyword evidence="3" id="KW-0597">Phosphoprotein</keyword>
<dbReference type="GO" id="GO:0004673">
    <property type="term" value="F:protein histidine kinase activity"/>
    <property type="evidence" value="ECO:0007669"/>
    <property type="project" value="UniProtKB-EC"/>
</dbReference>
<evidence type="ECO:0000256" key="3">
    <source>
        <dbReference type="PROSITE-ProRule" id="PRU00169"/>
    </source>
</evidence>
<name>A0A8J7J5I4_9RHOB</name>
<dbReference type="PROSITE" id="PS50109">
    <property type="entry name" value="HIS_KIN"/>
    <property type="match status" value="1"/>
</dbReference>
<keyword evidence="4" id="KW-0175">Coiled coil</keyword>
<dbReference type="GO" id="GO:0000160">
    <property type="term" value="P:phosphorelay signal transduction system"/>
    <property type="evidence" value="ECO:0007669"/>
    <property type="project" value="InterPro"/>
</dbReference>
<evidence type="ECO:0000256" key="1">
    <source>
        <dbReference type="ARBA" id="ARBA00000085"/>
    </source>
</evidence>
<dbReference type="InterPro" id="IPR001789">
    <property type="entry name" value="Sig_transdc_resp-reg_receiver"/>
</dbReference>
<evidence type="ECO:0000313" key="7">
    <source>
        <dbReference type="EMBL" id="MBI1493800.1"/>
    </source>
</evidence>
<comment type="caution">
    <text evidence="7">The sequence shown here is derived from an EMBL/GenBank/DDBJ whole genome shotgun (WGS) entry which is preliminary data.</text>
</comment>
<dbReference type="AlphaFoldDB" id="A0A8J7J5I4"/>
<feature type="coiled-coil region" evidence="4">
    <location>
        <begin position="148"/>
        <end position="178"/>
    </location>
</feature>
<dbReference type="PROSITE" id="PS50110">
    <property type="entry name" value="RESPONSE_REGULATORY"/>
    <property type="match status" value="1"/>
</dbReference>
<gene>
    <name evidence="7" type="ORF">H1D41_09155</name>
</gene>
<dbReference type="SUPFAM" id="SSF52172">
    <property type="entry name" value="CheY-like"/>
    <property type="match status" value="1"/>
</dbReference>
<reference evidence="7" key="1">
    <citation type="submission" date="2020-10" db="EMBL/GenBank/DDBJ databases">
        <title>Paenihalocynthiibacter styelae gen. nov., sp. nov., isolated from stalked sea squirt Styela clava.</title>
        <authorList>
            <person name="Kim Y.-O."/>
            <person name="Yoon J.-H."/>
        </authorList>
    </citation>
    <scope>NUCLEOTIDE SEQUENCE</scope>
    <source>
        <strain evidence="7">MYP1-1</strain>
    </source>
</reference>
<dbReference type="SMART" id="SM00387">
    <property type="entry name" value="HATPase_c"/>
    <property type="match status" value="1"/>
</dbReference>
<dbReference type="Gene3D" id="1.10.287.130">
    <property type="match status" value="1"/>
</dbReference>
<dbReference type="Pfam" id="PF02518">
    <property type="entry name" value="HATPase_c"/>
    <property type="match status" value="1"/>
</dbReference>
<dbReference type="InterPro" id="IPR011006">
    <property type="entry name" value="CheY-like_superfamily"/>
</dbReference>
<dbReference type="Pfam" id="PF12860">
    <property type="entry name" value="PAS_7"/>
    <property type="match status" value="1"/>
</dbReference>
<dbReference type="EC" id="2.7.13.3" evidence="2"/>
<evidence type="ECO:0000256" key="4">
    <source>
        <dbReference type="SAM" id="Coils"/>
    </source>
</evidence>
<evidence type="ECO:0000259" key="5">
    <source>
        <dbReference type="PROSITE" id="PS50109"/>
    </source>
</evidence>
<dbReference type="PANTHER" id="PTHR43065:SF42">
    <property type="entry name" value="TWO-COMPONENT SENSOR PPRA"/>
    <property type="match status" value="1"/>
</dbReference>
<dbReference type="InterPro" id="IPR005467">
    <property type="entry name" value="His_kinase_dom"/>
</dbReference>
<protein>
    <recommendedName>
        <fullName evidence="2">histidine kinase</fullName>
        <ecNumber evidence="2">2.7.13.3</ecNumber>
    </recommendedName>
</protein>
<dbReference type="Gene3D" id="3.30.450.20">
    <property type="entry name" value="PAS domain"/>
    <property type="match status" value="2"/>
</dbReference>
<accession>A0A8J7J5I4</accession>
<dbReference type="PRINTS" id="PR00344">
    <property type="entry name" value="BCTRLSENSOR"/>
</dbReference>
<dbReference type="SMART" id="SM00448">
    <property type="entry name" value="REC"/>
    <property type="match status" value="1"/>
</dbReference>
<dbReference type="SUPFAM" id="SSF55785">
    <property type="entry name" value="PYP-like sensor domain (PAS domain)"/>
    <property type="match status" value="1"/>
</dbReference>
<dbReference type="Pfam" id="PF08448">
    <property type="entry name" value="PAS_4"/>
    <property type="match status" value="1"/>
</dbReference>
<evidence type="ECO:0000256" key="2">
    <source>
        <dbReference type="ARBA" id="ARBA00012438"/>
    </source>
</evidence>
<dbReference type="Gene3D" id="3.30.565.10">
    <property type="entry name" value="Histidine kinase-like ATPase, C-terminal domain"/>
    <property type="match status" value="1"/>
</dbReference>
<feature type="domain" description="Response regulatory" evidence="6">
    <location>
        <begin position="524"/>
        <end position="639"/>
    </location>
</feature>
<organism evidence="7 8">
    <name type="scientific">Halocynthiibacter styelae</name>
    <dbReference type="NCBI Taxonomy" id="2761955"/>
    <lineage>
        <taxon>Bacteria</taxon>
        <taxon>Pseudomonadati</taxon>
        <taxon>Pseudomonadota</taxon>
        <taxon>Alphaproteobacteria</taxon>
        <taxon>Rhodobacterales</taxon>
        <taxon>Paracoccaceae</taxon>
        <taxon>Halocynthiibacter</taxon>
    </lineage>
</organism>
<feature type="modified residue" description="4-aspartylphosphate" evidence="3">
    <location>
        <position position="573"/>
    </location>
</feature>
<sequence>MAGKVIKTADLTQAGLNLIAQAISIYDGDLRLAVSNRRFQEMFDLPEELVTPGAAFEDTIRLLLERGEYGEIDDIDVALKMRVDQARAFEAHYLERTRPDGRTIAVEGNPLPQGGWVTVYTDITSTRKQEELLRARSEVLSDQLLDHTEKLAKTNRELEATITRLEETKHQLTEMEARTRTTTEMMPAHIAHVDADYLYTFSNRQLGTVMPGRASDILGTRIDETLGESAWKHIGPQLEKAFRGKASAFEFTDEDSSRRIRSAFTPDERDGEIDGVYILTTDVTEESQARAALAQTHKRELAAQLTSGLAHDFANLLTIILGLQSRLSRMELNEDGQELIAATQATVRRGGRILDRIAQMSGHRDVKLVATDLSTFLNDIRLLARPALPDHIKLEVYRCDVGGALMLDAGFLQDSLLNLLLNAGHAIGDVPGKITVTTATVRDTWLDVSVEDTGPGFSDEALEHALDPFFTTKGEEGSGLGLSMVYDMTRSAGGQIYLKNTENGARITLRLPLRPADGEQAPGLVLLVEDSDDIRRSVREMLMDMGHTVIEATSAEEGETLAQVSGIDLILSDISLAGSSMTGVEMLDRLGAAGVNSPAHLMTSLPSGDAIRQDGESRYPLIRKPFNAQELSGFLRMNRKGKSA</sequence>
<feature type="domain" description="Histidine kinase" evidence="5">
    <location>
        <begin position="308"/>
        <end position="515"/>
    </location>
</feature>
<dbReference type="InterPro" id="IPR004358">
    <property type="entry name" value="Sig_transdc_His_kin-like_C"/>
</dbReference>
<keyword evidence="8" id="KW-1185">Reference proteome</keyword>
<dbReference type="Gene3D" id="3.40.50.2300">
    <property type="match status" value="1"/>
</dbReference>
<dbReference type="PANTHER" id="PTHR43065">
    <property type="entry name" value="SENSOR HISTIDINE KINASE"/>
    <property type="match status" value="1"/>
</dbReference>
<dbReference type="EMBL" id="JADCKQ010000005">
    <property type="protein sequence ID" value="MBI1493800.1"/>
    <property type="molecule type" value="Genomic_DNA"/>
</dbReference>
<evidence type="ECO:0000259" key="6">
    <source>
        <dbReference type="PROSITE" id="PS50110"/>
    </source>
</evidence>
<comment type="catalytic activity">
    <reaction evidence="1">
        <text>ATP + protein L-histidine = ADP + protein N-phospho-L-histidine.</text>
        <dbReference type="EC" id="2.7.13.3"/>
    </reaction>
</comment>
<dbReference type="InterPro" id="IPR035965">
    <property type="entry name" value="PAS-like_dom_sf"/>
</dbReference>
<proteinExistence type="predicted"/>
<dbReference type="SUPFAM" id="SSF55874">
    <property type="entry name" value="ATPase domain of HSP90 chaperone/DNA topoisomerase II/histidine kinase"/>
    <property type="match status" value="1"/>
</dbReference>
<dbReference type="RefSeq" id="WP_228848614.1">
    <property type="nucleotide sequence ID" value="NZ_JADCKQ010000005.1"/>
</dbReference>
<dbReference type="InterPro" id="IPR036890">
    <property type="entry name" value="HATPase_C_sf"/>
</dbReference>
<dbReference type="Proteomes" id="UP000640583">
    <property type="component" value="Unassembled WGS sequence"/>
</dbReference>
<dbReference type="InterPro" id="IPR013656">
    <property type="entry name" value="PAS_4"/>
</dbReference>
<evidence type="ECO:0000313" key="8">
    <source>
        <dbReference type="Proteomes" id="UP000640583"/>
    </source>
</evidence>